<dbReference type="STRING" id="57704.SAMN04489793_3267"/>
<gene>
    <name evidence="1" type="ORF">SAMN04489793_3267</name>
</gene>
<reference evidence="2" key="1">
    <citation type="submission" date="2016-10" db="EMBL/GenBank/DDBJ databases">
        <authorList>
            <person name="Varghese N."/>
            <person name="Submissions S."/>
        </authorList>
    </citation>
    <scope>NUCLEOTIDE SEQUENCE [LARGE SCALE GENOMIC DNA]</scope>
    <source>
        <strain evidence="2">DSM 44234</strain>
    </source>
</reference>
<organism evidence="1 2">
    <name type="scientific">Tsukamurella tyrosinosolvens</name>
    <dbReference type="NCBI Taxonomy" id="57704"/>
    <lineage>
        <taxon>Bacteria</taxon>
        <taxon>Bacillati</taxon>
        <taxon>Actinomycetota</taxon>
        <taxon>Actinomycetes</taxon>
        <taxon>Mycobacteriales</taxon>
        <taxon>Tsukamurellaceae</taxon>
        <taxon>Tsukamurella</taxon>
    </lineage>
</organism>
<evidence type="ECO:0000313" key="2">
    <source>
        <dbReference type="Proteomes" id="UP000182241"/>
    </source>
</evidence>
<sequence length="132" mass="14817">MPNAAAWFVIGALTLPSAFLLFAGVQWLWGALGRAWIAPRELSGKSLQVRRSVVVMAALELLDARHVRIVRLPFNRIVILRSNPRRQYDWDSDGLILIGDAYEHADEVFERAINTALDQLGYSDDTGRTTKP</sequence>
<evidence type="ECO:0000313" key="1">
    <source>
        <dbReference type="EMBL" id="SEC81875.1"/>
    </source>
</evidence>
<dbReference type="Proteomes" id="UP000182241">
    <property type="component" value="Unassembled WGS sequence"/>
</dbReference>
<name>A0A1H4VLQ3_TSUTY</name>
<dbReference type="EMBL" id="FNSA01000003">
    <property type="protein sequence ID" value="SEC81875.1"/>
    <property type="molecule type" value="Genomic_DNA"/>
</dbReference>
<dbReference type="RefSeq" id="WP_068742748.1">
    <property type="nucleotide sequence ID" value="NZ_FNSA01000003.1"/>
</dbReference>
<keyword evidence="2" id="KW-1185">Reference proteome</keyword>
<proteinExistence type="predicted"/>
<dbReference type="AlphaFoldDB" id="A0A1H4VLQ3"/>
<accession>A0A1H4VLQ3</accession>
<protein>
    <submittedName>
        <fullName evidence="1">Uncharacterized protein</fullName>
    </submittedName>
</protein>